<dbReference type="InterPro" id="IPR000847">
    <property type="entry name" value="LysR_HTH_N"/>
</dbReference>
<dbReference type="Pfam" id="PF00126">
    <property type="entry name" value="HTH_1"/>
    <property type="match status" value="1"/>
</dbReference>
<evidence type="ECO:0000313" key="6">
    <source>
        <dbReference type="EMBL" id="CTQ70257.1"/>
    </source>
</evidence>
<keyword evidence="2" id="KW-0805">Transcription regulation</keyword>
<dbReference type="AlphaFoldDB" id="A0A0M6Z5G8"/>
<dbReference type="PANTHER" id="PTHR30126">
    <property type="entry name" value="HTH-TYPE TRANSCRIPTIONAL REGULATOR"/>
    <property type="match status" value="1"/>
</dbReference>
<keyword evidence="3" id="KW-0238">DNA-binding</keyword>
<dbReference type="PRINTS" id="PR00039">
    <property type="entry name" value="HTHLYSR"/>
</dbReference>
<evidence type="ECO:0000259" key="5">
    <source>
        <dbReference type="PROSITE" id="PS50931"/>
    </source>
</evidence>
<gene>
    <name evidence="6" type="primary">hcaR_1</name>
    <name evidence="6" type="ORF">LA5096_02449</name>
</gene>
<evidence type="ECO:0000256" key="4">
    <source>
        <dbReference type="ARBA" id="ARBA00023163"/>
    </source>
</evidence>
<dbReference type="PROSITE" id="PS50931">
    <property type="entry name" value="HTH_LYSR"/>
    <property type="match status" value="1"/>
</dbReference>
<organism evidence="6 7">
    <name type="scientific">Roseibium album</name>
    <dbReference type="NCBI Taxonomy" id="311410"/>
    <lineage>
        <taxon>Bacteria</taxon>
        <taxon>Pseudomonadati</taxon>
        <taxon>Pseudomonadota</taxon>
        <taxon>Alphaproteobacteria</taxon>
        <taxon>Hyphomicrobiales</taxon>
        <taxon>Stappiaceae</taxon>
        <taxon>Roseibium</taxon>
    </lineage>
</organism>
<dbReference type="OrthoDB" id="9815174at2"/>
<proteinExistence type="inferred from homology"/>
<dbReference type="GO" id="GO:0000976">
    <property type="term" value="F:transcription cis-regulatory region binding"/>
    <property type="evidence" value="ECO:0007669"/>
    <property type="project" value="TreeGrafter"/>
</dbReference>
<dbReference type="SUPFAM" id="SSF46785">
    <property type="entry name" value="Winged helix' DNA-binding domain"/>
    <property type="match status" value="1"/>
</dbReference>
<dbReference type="SUPFAM" id="SSF53850">
    <property type="entry name" value="Periplasmic binding protein-like II"/>
    <property type="match status" value="1"/>
</dbReference>
<dbReference type="Gene3D" id="1.10.10.10">
    <property type="entry name" value="Winged helix-like DNA-binding domain superfamily/Winged helix DNA-binding domain"/>
    <property type="match status" value="1"/>
</dbReference>
<dbReference type="FunFam" id="1.10.10.10:FF:000001">
    <property type="entry name" value="LysR family transcriptional regulator"/>
    <property type="match status" value="1"/>
</dbReference>
<dbReference type="InterPro" id="IPR036388">
    <property type="entry name" value="WH-like_DNA-bd_sf"/>
</dbReference>
<protein>
    <submittedName>
        <fullName evidence="6">Hca operon transcriptional activator</fullName>
    </submittedName>
</protein>
<dbReference type="Gene3D" id="3.40.190.10">
    <property type="entry name" value="Periplasmic binding protein-like II"/>
    <property type="match status" value="1"/>
</dbReference>
<dbReference type="InterPro" id="IPR005119">
    <property type="entry name" value="LysR_subst-bd"/>
</dbReference>
<comment type="similarity">
    <text evidence="1">Belongs to the LysR transcriptional regulatory family.</text>
</comment>
<sequence>MTLDQIKTFIVLAKTGNFNRTAEALNVTQSTVSARLKMLEQALGHALLIREHSGCRLTAAGHQFLSHAANIQMFWQKSLQTVTLRPEFRGVLTVGAQVSFWDSLVIDWMAWMRDQSPDIALDLQADYSPAQMSKLSDGLMDIGIMYQPRHTTGLTIEKLLDDELVLVSTKMREVSSGWVEDFVFVDWGDVYLDAHAAAFPEMETAAITVGLGTQGLQYILKFGGSGYFPIRVVRELIEEKRLFRLEAAPLLKRPAYLVYQNDPIDAAAVETAIDGLRKIARAL</sequence>
<dbReference type="Proteomes" id="UP000049983">
    <property type="component" value="Unassembled WGS sequence"/>
</dbReference>
<dbReference type="GeneID" id="97669833"/>
<keyword evidence="7" id="KW-1185">Reference proteome</keyword>
<accession>A0A0M6Z5G8</accession>
<evidence type="ECO:0000256" key="3">
    <source>
        <dbReference type="ARBA" id="ARBA00023125"/>
    </source>
</evidence>
<dbReference type="InterPro" id="IPR036390">
    <property type="entry name" value="WH_DNA-bd_sf"/>
</dbReference>
<evidence type="ECO:0000256" key="2">
    <source>
        <dbReference type="ARBA" id="ARBA00023015"/>
    </source>
</evidence>
<dbReference type="STRING" id="311410.LA5095_01194"/>
<feature type="domain" description="HTH lysR-type" evidence="5">
    <location>
        <begin position="1"/>
        <end position="58"/>
    </location>
</feature>
<evidence type="ECO:0000256" key="1">
    <source>
        <dbReference type="ARBA" id="ARBA00009437"/>
    </source>
</evidence>
<dbReference type="Pfam" id="PF03466">
    <property type="entry name" value="LysR_substrate"/>
    <property type="match status" value="1"/>
</dbReference>
<reference evidence="7" key="1">
    <citation type="submission" date="2015-07" db="EMBL/GenBank/DDBJ databases">
        <authorList>
            <person name="Rodrigo-Torres Lidia"/>
            <person name="Arahal R.David."/>
        </authorList>
    </citation>
    <scope>NUCLEOTIDE SEQUENCE [LARGE SCALE GENOMIC DNA]</scope>
    <source>
        <strain evidence="7">CECT 5096</strain>
    </source>
</reference>
<name>A0A0M6Z5G8_9HYPH</name>
<dbReference type="EMBL" id="CXWC01000010">
    <property type="protein sequence ID" value="CTQ70257.1"/>
    <property type="molecule type" value="Genomic_DNA"/>
</dbReference>
<dbReference type="GO" id="GO:0003700">
    <property type="term" value="F:DNA-binding transcription factor activity"/>
    <property type="evidence" value="ECO:0007669"/>
    <property type="project" value="InterPro"/>
</dbReference>
<evidence type="ECO:0000313" key="7">
    <source>
        <dbReference type="Proteomes" id="UP000049983"/>
    </source>
</evidence>
<dbReference type="RefSeq" id="WP_055113032.1">
    <property type="nucleotide sequence ID" value="NZ_CXWA01000001.1"/>
</dbReference>
<dbReference type="PANTHER" id="PTHR30126:SF21">
    <property type="entry name" value="TRANSCRIPTIONAL REGULATOR-RELATED"/>
    <property type="match status" value="1"/>
</dbReference>
<keyword evidence="4" id="KW-0804">Transcription</keyword>